<evidence type="ECO:0000313" key="2">
    <source>
        <dbReference type="Proteomes" id="UP000601990"/>
    </source>
</evidence>
<name>A0ABX1N3K6_9RHOO</name>
<gene>
    <name evidence="1" type="ORF">GO608_10890</name>
</gene>
<protein>
    <recommendedName>
        <fullName evidence="3">Tryptophan synthase subunit beta like protein</fullName>
    </recommendedName>
</protein>
<reference evidence="1" key="1">
    <citation type="submission" date="2019-12" db="EMBL/GenBank/DDBJ databases">
        <title>Comparative genomics gives insights into the taxonomy of the Azoarcus-Aromatoleum group and reveals separate origins of nif in the plant-associated Azoarcus and non-plant-associated Aromatoleum sub-groups.</title>
        <authorList>
            <person name="Lafos M."/>
            <person name="Maluk M."/>
            <person name="Batista M."/>
            <person name="Junghare M."/>
            <person name="Carmona M."/>
            <person name="Faoro H."/>
            <person name="Cruz L.M."/>
            <person name="Battistoni F."/>
            <person name="De Souza E."/>
            <person name="Pedrosa F."/>
            <person name="Chen W.-M."/>
            <person name="Poole P.S."/>
            <person name="Dixon R.A."/>
            <person name="James E.K."/>
        </authorList>
    </citation>
    <scope>NUCLEOTIDE SEQUENCE</scope>
    <source>
        <strain evidence="1">U120</strain>
    </source>
</reference>
<sequence length="114" mass="12288">MIFIKRNAKGEVIAASREPIGCDNSESGGWDVANGDEPEVVAFCGLLTESANPLSPSDLGLVRVLEDLIDLLIDRAVIRFTDLPPAAQAKLMERRGTREAMHRLGALDGTDDVL</sequence>
<evidence type="ECO:0008006" key="3">
    <source>
        <dbReference type="Google" id="ProtNLM"/>
    </source>
</evidence>
<comment type="caution">
    <text evidence="1">The sequence shown here is derived from an EMBL/GenBank/DDBJ whole genome shotgun (WGS) entry which is preliminary data.</text>
</comment>
<evidence type="ECO:0000313" key="1">
    <source>
        <dbReference type="EMBL" id="NMF93832.1"/>
    </source>
</evidence>
<keyword evidence="2" id="KW-1185">Reference proteome</keyword>
<proteinExistence type="predicted"/>
<dbReference type="EMBL" id="WTVH01000019">
    <property type="protein sequence ID" value="NMF93832.1"/>
    <property type="molecule type" value="Genomic_DNA"/>
</dbReference>
<accession>A0ABX1N3K6</accession>
<organism evidence="1 2">
    <name type="scientific">Aromatoleum buckelii</name>
    <dbReference type="NCBI Taxonomy" id="200254"/>
    <lineage>
        <taxon>Bacteria</taxon>
        <taxon>Pseudomonadati</taxon>
        <taxon>Pseudomonadota</taxon>
        <taxon>Betaproteobacteria</taxon>
        <taxon>Rhodocyclales</taxon>
        <taxon>Rhodocyclaceae</taxon>
        <taxon>Aromatoleum</taxon>
    </lineage>
</organism>
<dbReference type="Proteomes" id="UP000601990">
    <property type="component" value="Unassembled WGS sequence"/>
</dbReference>
<dbReference type="RefSeq" id="WP_011236823.1">
    <property type="nucleotide sequence ID" value="NZ_WTVH02000010.1"/>
</dbReference>